<dbReference type="NCBIfam" id="TIGR01451">
    <property type="entry name" value="B_ant_repeat"/>
    <property type="match status" value="1"/>
</dbReference>
<dbReference type="InterPro" id="IPR047589">
    <property type="entry name" value="DUF11_rpt"/>
</dbReference>
<evidence type="ECO:0000313" key="2">
    <source>
        <dbReference type="EMBL" id="ABC63329.1"/>
    </source>
</evidence>
<keyword evidence="3" id="KW-1185">Reference proteome</keyword>
<dbReference type="KEGG" id="eli:ELI_06185"/>
<dbReference type="HOGENOM" id="CLU_071515_0_0_5"/>
<accession>Q2NAG2</accession>
<evidence type="ECO:0000256" key="1">
    <source>
        <dbReference type="SAM" id="SignalP"/>
    </source>
</evidence>
<dbReference type="Proteomes" id="UP000008808">
    <property type="component" value="Chromosome"/>
</dbReference>
<feature type="signal peptide" evidence="1">
    <location>
        <begin position="1"/>
        <end position="26"/>
    </location>
</feature>
<protein>
    <recommendedName>
        <fullName evidence="4">DUF11 domain-containing protein</fullName>
    </recommendedName>
</protein>
<dbReference type="EMBL" id="CP000157">
    <property type="protein sequence ID" value="ABC63329.1"/>
    <property type="molecule type" value="Genomic_DNA"/>
</dbReference>
<name>Q2NAG2_ERYLH</name>
<sequence>MTFASSFRRHGLASIALLVVPSVALAEGVPAGTLIENTATASYNTGGPTQSLDSNTVTIMVDELLDVAVASRDASAIPISASAVLSYTVTNTGNGPEAFVLTADPNVAGNDFNATVNSLAIDSNGNGVYDAGIDALLANGGTSPSIDPDAPLTVFVLVESPGAVDGATSQVNLLAQAATGTGAPGTVFAGAGEGGGAAVVGSTGADDEALGSLVSSAVSVSLVKTATVSDPFGGTQPVPGARITFRIVASASGSGSVNDLVITDAIPASTTYAADSLTLDDAPLTDLADSDAGTASSSGISVTLGTTAAGTSRAVTFDVIVN</sequence>
<keyword evidence="1" id="KW-0732">Signal</keyword>
<reference evidence="3" key="1">
    <citation type="journal article" date="2009" name="J. Bacteriol.">
        <title>Complete genome sequence of Erythrobacter litoralis HTCC2594.</title>
        <authorList>
            <person name="Oh H.M."/>
            <person name="Giovannoni S.J."/>
            <person name="Ferriera S."/>
            <person name="Johnson J."/>
            <person name="Cho J.C."/>
        </authorList>
    </citation>
    <scope>NUCLEOTIDE SEQUENCE [LARGE SCALE GENOMIC DNA]</scope>
    <source>
        <strain evidence="3">HTCC2594</strain>
    </source>
</reference>
<dbReference type="eggNOG" id="COG4719">
    <property type="taxonomic scope" value="Bacteria"/>
</dbReference>
<gene>
    <name evidence="2" type="ordered locus">ELI_06185</name>
</gene>
<dbReference type="STRING" id="314225.ELI_06185"/>
<organism evidence="2 3">
    <name type="scientific">Erythrobacter litoralis (strain HTCC2594)</name>
    <dbReference type="NCBI Taxonomy" id="314225"/>
    <lineage>
        <taxon>Bacteria</taxon>
        <taxon>Pseudomonadati</taxon>
        <taxon>Pseudomonadota</taxon>
        <taxon>Alphaproteobacteria</taxon>
        <taxon>Sphingomonadales</taxon>
        <taxon>Erythrobacteraceae</taxon>
        <taxon>Erythrobacter/Porphyrobacter group</taxon>
        <taxon>Erythrobacter</taxon>
    </lineage>
</organism>
<dbReference type="RefSeq" id="WP_011414165.1">
    <property type="nucleotide sequence ID" value="NC_007722.1"/>
</dbReference>
<proteinExistence type="predicted"/>
<evidence type="ECO:0008006" key="4">
    <source>
        <dbReference type="Google" id="ProtNLM"/>
    </source>
</evidence>
<feature type="chain" id="PRO_5004212925" description="DUF11 domain-containing protein" evidence="1">
    <location>
        <begin position="27"/>
        <end position="322"/>
    </location>
</feature>
<dbReference type="OrthoDB" id="8455960at2"/>
<evidence type="ECO:0000313" key="3">
    <source>
        <dbReference type="Proteomes" id="UP000008808"/>
    </source>
</evidence>
<dbReference type="AlphaFoldDB" id="Q2NAG2"/>